<keyword evidence="6 7" id="KW-0460">Magnesium</keyword>
<evidence type="ECO:0000256" key="8">
    <source>
        <dbReference type="RuleBase" id="RU364068"/>
    </source>
</evidence>
<feature type="binding site" evidence="7">
    <location>
        <position position="248"/>
    </location>
    <ligand>
        <name>Mg(2+)</name>
        <dbReference type="ChEBI" id="CHEBI:18420"/>
        <label>1</label>
        <note>catalytic</note>
    </ligand>
</feature>
<evidence type="ECO:0000313" key="9">
    <source>
        <dbReference type="EMBL" id="MEE3718929.1"/>
    </source>
</evidence>
<dbReference type="InterPro" id="IPR020550">
    <property type="entry name" value="Inositol_monophosphatase_CS"/>
</dbReference>
<dbReference type="FunFam" id="3.30.540.10:FF:000003">
    <property type="entry name" value="Inositol-1-monophosphatase"/>
    <property type="match status" value="1"/>
</dbReference>
<feature type="binding site" evidence="7">
    <location>
        <position position="103"/>
    </location>
    <ligand>
        <name>Mg(2+)</name>
        <dbReference type="ChEBI" id="CHEBI:18420"/>
        <label>1</label>
        <note>catalytic</note>
    </ligand>
</feature>
<evidence type="ECO:0000256" key="6">
    <source>
        <dbReference type="ARBA" id="ARBA00022842"/>
    </source>
</evidence>
<gene>
    <name evidence="9" type="ORF">V2H45_19475</name>
</gene>
<dbReference type="PANTHER" id="PTHR20854:SF4">
    <property type="entry name" value="INOSITOL-1-MONOPHOSPHATASE-RELATED"/>
    <property type="match status" value="1"/>
</dbReference>
<dbReference type="Gene3D" id="3.40.190.80">
    <property type="match status" value="1"/>
</dbReference>
<dbReference type="PRINTS" id="PR01959">
    <property type="entry name" value="SBIMPHPHTASE"/>
</dbReference>
<dbReference type="PRINTS" id="PR00377">
    <property type="entry name" value="IMPHPHTASES"/>
</dbReference>
<proteinExistence type="inferred from homology"/>
<keyword evidence="4 7" id="KW-0479">Metal-binding</keyword>
<feature type="binding site" evidence="7">
    <location>
        <position position="122"/>
    </location>
    <ligand>
        <name>Mg(2+)</name>
        <dbReference type="ChEBI" id="CHEBI:18420"/>
        <label>1</label>
        <note>catalytic</note>
    </ligand>
</feature>
<comment type="similarity">
    <text evidence="3 8">Belongs to the inositol monophosphatase superfamily.</text>
</comment>
<dbReference type="Proteomes" id="UP001333818">
    <property type="component" value="Unassembled WGS sequence"/>
</dbReference>
<evidence type="ECO:0000256" key="1">
    <source>
        <dbReference type="ARBA" id="ARBA00001033"/>
    </source>
</evidence>
<dbReference type="InterPro" id="IPR000760">
    <property type="entry name" value="Inositol_monophosphatase-like"/>
</dbReference>
<evidence type="ECO:0000256" key="5">
    <source>
        <dbReference type="ARBA" id="ARBA00022801"/>
    </source>
</evidence>
<evidence type="ECO:0000313" key="10">
    <source>
        <dbReference type="Proteomes" id="UP001333818"/>
    </source>
</evidence>
<evidence type="ECO:0000256" key="4">
    <source>
        <dbReference type="ARBA" id="ARBA00022723"/>
    </source>
</evidence>
<accession>A0AAW9PUA2</accession>
<feature type="binding site" evidence="7">
    <location>
        <position position="123"/>
    </location>
    <ligand>
        <name>Mg(2+)</name>
        <dbReference type="ChEBI" id="CHEBI:18420"/>
        <label>1</label>
        <note>catalytic</note>
    </ligand>
</feature>
<comment type="caution">
    <text evidence="9">The sequence shown here is derived from an EMBL/GenBank/DDBJ whole genome shotgun (WGS) entry which is preliminary data.</text>
</comment>
<dbReference type="EMBL" id="JAZBJZ010000101">
    <property type="protein sequence ID" value="MEE3718929.1"/>
    <property type="molecule type" value="Genomic_DNA"/>
</dbReference>
<dbReference type="GO" id="GO:0008934">
    <property type="term" value="F:inositol monophosphate 1-phosphatase activity"/>
    <property type="evidence" value="ECO:0007669"/>
    <property type="project" value="InterPro"/>
</dbReference>
<dbReference type="GO" id="GO:0006020">
    <property type="term" value="P:inositol metabolic process"/>
    <property type="evidence" value="ECO:0007669"/>
    <property type="project" value="TreeGrafter"/>
</dbReference>
<dbReference type="GO" id="GO:0007165">
    <property type="term" value="P:signal transduction"/>
    <property type="evidence" value="ECO:0007669"/>
    <property type="project" value="TreeGrafter"/>
</dbReference>
<dbReference type="GO" id="GO:0046872">
    <property type="term" value="F:metal ion binding"/>
    <property type="evidence" value="ECO:0007669"/>
    <property type="project" value="UniProtKB-KW"/>
</dbReference>
<dbReference type="PROSITE" id="PS00629">
    <property type="entry name" value="IMP_1"/>
    <property type="match status" value="1"/>
</dbReference>
<reference evidence="9" key="1">
    <citation type="submission" date="2024-01" db="EMBL/GenBank/DDBJ databases">
        <title>Bank of Algae and Cyanobacteria of the Azores (BACA) strain genomes.</title>
        <authorList>
            <person name="Luz R."/>
            <person name="Cordeiro R."/>
            <person name="Fonseca A."/>
            <person name="Goncalves V."/>
        </authorList>
    </citation>
    <scope>NUCLEOTIDE SEQUENCE</scope>
    <source>
        <strain evidence="9">BACA0141</strain>
    </source>
</reference>
<dbReference type="AlphaFoldDB" id="A0AAW9PUA2"/>
<name>A0AAW9PUA2_9CYAN</name>
<dbReference type="PANTHER" id="PTHR20854">
    <property type="entry name" value="INOSITOL MONOPHOSPHATASE"/>
    <property type="match status" value="1"/>
</dbReference>
<dbReference type="InterPro" id="IPR033942">
    <property type="entry name" value="IMPase"/>
</dbReference>
<dbReference type="Pfam" id="PF00459">
    <property type="entry name" value="Inositol_P"/>
    <property type="match status" value="1"/>
</dbReference>
<dbReference type="Gene3D" id="3.30.540.10">
    <property type="entry name" value="Fructose-1,6-Bisphosphatase, subunit A, domain 1"/>
    <property type="match status" value="1"/>
</dbReference>
<organism evidence="9 10">
    <name type="scientific">Tumidithrix elongata BACA0141</name>
    <dbReference type="NCBI Taxonomy" id="2716417"/>
    <lineage>
        <taxon>Bacteria</taxon>
        <taxon>Bacillati</taxon>
        <taxon>Cyanobacteriota</taxon>
        <taxon>Cyanophyceae</taxon>
        <taxon>Pseudanabaenales</taxon>
        <taxon>Pseudanabaenaceae</taxon>
        <taxon>Tumidithrix</taxon>
        <taxon>Tumidithrix elongata</taxon>
    </lineage>
</organism>
<dbReference type="InterPro" id="IPR022337">
    <property type="entry name" value="Inositol_monophosphatase_SuhB"/>
</dbReference>
<keyword evidence="10" id="KW-1185">Reference proteome</keyword>
<sequence>MLISADLVSDLTEALCNIQVDCFNIYGCEIMNSGNSDRLQIFLDIATEAACAGGAVLKSFWGKLKEIEEKQPGDLVTIADKQAEVAVLSVLKRHFPDHGILAEESGAIGNPDSRYLWAVDPLDGTTNFTHQYPFSAVSVGLLIDGIPAVGAIYDPFHDELFRAATGLGATCDRRPIRVSSTTELSHSLLVSGFAYDRTRTDDNNYAEFCHFTHLTHGVRRGGAASLDLAYVASGRLDGYWERGLSVWDLAAGVVLVREAGGKVTAYDGSEPVLKSGRILATNGHLQAQMIAELALVKPLQVKFPMGR</sequence>
<comment type="cofactor">
    <cofactor evidence="2 7 8">
        <name>Mg(2+)</name>
        <dbReference type="ChEBI" id="CHEBI:18420"/>
    </cofactor>
</comment>
<keyword evidence="5 8" id="KW-0378">Hydrolase</keyword>
<dbReference type="SUPFAM" id="SSF56655">
    <property type="entry name" value="Carbohydrate phosphatase"/>
    <property type="match status" value="1"/>
</dbReference>
<evidence type="ECO:0000256" key="2">
    <source>
        <dbReference type="ARBA" id="ARBA00001946"/>
    </source>
</evidence>
<dbReference type="InterPro" id="IPR020583">
    <property type="entry name" value="Inositol_monoP_metal-BS"/>
</dbReference>
<dbReference type="FunFam" id="3.40.190.80:FF:000002">
    <property type="entry name" value="Inositol-1-monophosphatase"/>
    <property type="match status" value="1"/>
</dbReference>
<dbReference type="CDD" id="cd01639">
    <property type="entry name" value="IMPase"/>
    <property type="match status" value="1"/>
</dbReference>
<evidence type="ECO:0000256" key="7">
    <source>
        <dbReference type="PIRSR" id="PIRSR600760-2"/>
    </source>
</evidence>
<feature type="binding site" evidence="7">
    <location>
        <position position="120"/>
    </location>
    <ligand>
        <name>Mg(2+)</name>
        <dbReference type="ChEBI" id="CHEBI:18420"/>
        <label>1</label>
        <note>catalytic</note>
    </ligand>
</feature>
<dbReference type="PROSITE" id="PS00630">
    <property type="entry name" value="IMP_2"/>
    <property type="match status" value="1"/>
</dbReference>
<evidence type="ECO:0000256" key="3">
    <source>
        <dbReference type="ARBA" id="ARBA00009759"/>
    </source>
</evidence>
<dbReference type="EC" id="3.1.3.25" evidence="8"/>
<comment type="catalytic activity">
    <reaction evidence="1 8">
        <text>a myo-inositol phosphate + H2O = myo-inositol + phosphate</text>
        <dbReference type="Rhea" id="RHEA:24056"/>
        <dbReference type="ChEBI" id="CHEBI:15377"/>
        <dbReference type="ChEBI" id="CHEBI:17268"/>
        <dbReference type="ChEBI" id="CHEBI:43474"/>
        <dbReference type="ChEBI" id="CHEBI:84139"/>
        <dbReference type="EC" id="3.1.3.25"/>
    </reaction>
</comment>
<dbReference type="GO" id="GO:0046854">
    <property type="term" value="P:phosphatidylinositol phosphate biosynthetic process"/>
    <property type="evidence" value="ECO:0007669"/>
    <property type="project" value="InterPro"/>
</dbReference>
<protein>
    <recommendedName>
        <fullName evidence="8">Inositol-1-monophosphatase</fullName>
        <ecNumber evidence="8">3.1.3.25</ecNumber>
    </recommendedName>
</protein>